<reference evidence="1" key="1">
    <citation type="submission" date="2022-02" db="EMBL/GenBank/DDBJ databases">
        <title>Plant Genome Project.</title>
        <authorList>
            <person name="Zhang R.-G."/>
        </authorList>
    </citation>
    <scope>NUCLEOTIDE SEQUENCE</scope>
    <source>
        <strain evidence="1">AT1</strain>
    </source>
</reference>
<sequence>MNLCYSVFSMPQNHLRPLKRAMAIEEAEISSGSKFMEKASVEVMEIGLSAANLTTFEYGGAFEFFGISYDGIRAMIVGLGEDESSEDESSGDDEELQCTIVVPLSQNDDGR</sequence>
<name>A0ACC0N1V7_RHOML</name>
<protein>
    <submittedName>
        <fullName evidence="1">Uncharacterized protein</fullName>
    </submittedName>
</protein>
<proteinExistence type="predicted"/>
<gene>
    <name evidence="1" type="ORF">RHMOL_Rhmol07G0149800</name>
</gene>
<keyword evidence="2" id="KW-1185">Reference proteome</keyword>
<organism evidence="1 2">
    <name type="scientific">Rhododendron molle</name>
    <name type="common">Chinese azalea</name>
    <name type="synonym">Azalea mollis</name>
    <dbReference type="NCBI Taxonomy" id="49168"/>
    <lineage>
        <taxon>Eukaryota</taxon>
        <taxon>Viridiplantae</taxon>
        <taxon>Streptophyta</taxon>
        <taxon>Embryophyta</taxon>
        <taxon>Tracheophyta</taxon>
        <taxon>Spermatophyta</taxon>
        <taxon>Magnoliopsida</taxon>
        <taxon>eudicotyledons</taxon>
        <taxon>Gunneridae</taxon>
        <taxon>Pentapetalae</taxon>
        <taxon>asterids</taxon>
        <taxon>Ericales</taxon>
        <taxon>Ericaceae</taxon>
        <taxon>Ericoideae</taxon>
        <taxon>Rhodoreae</taxon>
        <taxon>Rhododendron</taxon>
    </lineage>
</organism>
<comment type="caution">
    <text evidence="1">The sequence shown here is derived from an EMBL/GenBank/DDBJ whole genome shotgun (WGS) entry which is preliminary data.</text>
</comment>
<dbReference type="Proteomes" id="UP001062846">
    <property type="component" value="Chromosome 7"/>
</dbReference>
<accession>A0ACC0N1V7</accession>
<evidence type="ECO:0000313" key="1">
    <source>
        <dbReference type="EMBL" id="KAI8546831.1"/>
    </source>
</evidence>
<dbReference type="EMBL" id="CM046394">
    <property type="protein sequence ID" value="KAI8546831.1"/>
    <property type="molecule type" value="Genomic_DNA"/>
</dbReference>
<evidence type="ECO:0000313" key="2">
    <source>
        <dbReference type="Proteomes" id="UP001062846"/>
    </source>
</evidence>